<feature type="compositionally biased region" description="Low complexity" evidence="7">
    <location>
        <begin position="463"/>
        <end position="472"/>
    </location>
</feature>
<feature type="region of interest" description="Disordered" evidence="7">
    <location>
        <begin position="140"/>
        <end position="206"/>
    </location>
</feature>
<dbReference type="SMART" id="SM00338">
    <property type="entry name" value="BRLZ"/>
    <property type="match status" value="1"/>
</dbReference>
<feature type="compositionally biased region" description="Polar residues" evidence="7">
    <location>
        <begin position="428"/>
        <end position="448"/>
    </location>
</feature>
<evidence type="ECO:0000256" key="7">
    <source>
        <dbReference type="SAM" id="MobiDB-lite"/>
    </source>
</evidence>
<dbReference type="SUPFAM" id="SSF57959">
    <property type="entry name" value="Leucine zipper domain"/>
    <property type="match status" value="1"/>
</dbReference>
<keyword evidence="2" id="KW-0805">Transcription regulation</keyword>
<dbReference type="InterPro" id="IPR051027">
    <property type="entry name" value="bZIP_transcription_factors"/>
</dbReference>
<evidence type="ECO:0000256" key="6">
    <source>
        <dbReference type="SAM" id="Coils"/>
    </source>
</evidence>
<keyword evidence="10" id="KW-1185">Reference proteome</keyword>
<dbReference type="Gene3D" id="1.20.5.170">
    <property type="match status" value="1"/>
</dbReference>
<evidence type="ECO:0000256" key="3">
    <source>
        <dbReference type="ARBA" id="ARBA00023125"/>
    </source>
</evidence>
<comment type="subcellular location">
    <subcellularLocation>
        <location evidence="1">Nucleus</location>
    </subcellularLocation>
</comment>
<dbReference type="STRING" id="200324.A0A2N5U4Q0"/>
<dbReference type="PROSITE" id="PS50217">
    <property type="entry name" value="BZIP"/>
    <property type="match status" value="1"/>
</dbReference>
<reference evidence="9 10" key="1">
    <citation type="submission" date="2017-11" db="EMBL/GenBank/DDBJ databases">
        <title>De novo assembly and phasing of dikaryotic genomes from two isolates of Puccinia coronata f. sp. avenae, the causal agent of oat crown rust.</title>
        <authorList>
            <person name="Miller M.E."/>
            <person name="Zhang Y."/>
            <person name="Omidvar V."/>
            <person name="Sperschneider J."/>
            <person name="Schwessinger B."/>
            <person name="Raley C."/>
            <person name="Palmer J.M."/>
            <person name="Garnica D."/>
            <person name="Upadhyaya N."/>
            <person name="Rathjen J."/>
            <person name="Taylor J.M."/>
            <person name="Park R.F."/>
            <person name="Dodds P.N."/>
            <person name="Hirsch C.D."/>
            <person name="Kianian S.F."/>
            <person name="Figueroa M."/>
        </authorList>
    </citation>
    <scope>NUCLEOTIDE SEQUENCE [LARGE SCALE GENOMIC DNA]</scope>
    <source>
        <strain evidence="9">12NC29</strain>
    </source>
</reference>
<feature type="region of interest" description="Disordered" evidence="7">
    <location>
        <begin position="230"/>
        <end position="251"/>
    </location>
</feature>
<keyword evidence="5" id="KW-0539">Nucleus</keyword>
<protein>
    <recommendedName>
        <fullName evidence="8">BZIP domain-containing protein</fullName>
    </recommendedName>
</protein>
<dbReference type="InterPro" id="IPR004827">
    <property type="entry name" value="bZIP"/>
</dbReference>
<evidence type="ECO:0000313" key="9">
    <source>
        <dbReference type="EMBL" id="PLW32709.1"/>
    </source>
</evidence>
<evidence type="ECO:0000313" key="10">
    <source>
        <dbReference type="Proteomes" id="UP000235388"/>
    </source>
</evidence>
<name>A0A2N5U4Q0_9BASI</name>
<feature type="compositionally biased region" description="Polar residues" evidence="7">
    <location>
        <begin position="351"/>
        <end position="369"/>
    </location>
</feature>
<feature type="compositionally biased region" description="Polar residues" evidence="7">
    <location>
        <begin position="671"/>
        <end position="691"/>
    </location>
</feature>
<comment type="caution">
    <text evidence="9">The sequence shown here is derived from an EMBL/GenBank/DDBJ whole genome shotgun (WGS) entry which is preliminary data.</text>
</comment>
<evidence type="ECO:0000256" key="1">
    <source>
        <dbReference type="ARBA" id="ARBA00004123"/>
    </source>
</evidence>
<accession>A0A2N5U4Q0</accession>
<dbReference type="EMBL" id="PGCJ01000316">
    <property type="protein sequence ID" value="PLW32709.1"/>
    <property type="molecule type" value="Genomic_DNA"/>
</dbReference>
<feature type="compositionally biased region" description="Polar residues" evidence="7">
    <location>
        <begin position="551"/>
        <end position="564"/>
    </location>
</feature>
<feature type="region of interest" description="Disordered" evidence="7">
    <location>
        <begin position="725"/>
        <end position="744"/>
    </location>
</feature>
<feature type="compositionally biased region" description="Low complexity" evidence="7">
    <location>
        <begin position="733"/>
        <end position="744"/>
    </location>
</feature>
<dbReference type="FunFam" id="1.20.5.170:FF:000053">
    <property type="entry name" value="BZIP transcription factor AtfA"/>
    <property type="match status" value="1"/>
</dbReference>
<dbReference type="InterPro" id="IPR020956">
    <property type="entry name" value="TF_Aft1_OSM"/>
</dbReference>
<dbReference type="PANTHER" id="PTHR19304">
    <property type="entry name" value="CYCLIC-AMP RESPONSE ELEMENT BINDING PROTEIN"/>
    <property type="match status" value="1"/>
</dbReference>
<evidence type="ECO:0000256" key="5">
    <source>
        <dbReference type="ARBA" id="ARBA00023242"/>
    </source>
</evidence>
<evidence type="ECO:0000256" key="4">
    <source>
        <dbReference type="ARBA" id="ARBA00023163"/>
    </source>
</evidence>
<dbReference type="CDD" id="cd14687">
    <property type="entry name" value="bZIP_ATF2"/>
    <property type="match status" value="1"/>
</dbReference>
<feature type="region of interest" description="Disordered" evidence="7">
    <location>
        <begin position="331"/>
        <end position="503"/>
    </location>
</feature>
<dbReference type="Pfam" id="PF11785">
    <property type="entry name" value="Aft1_OSA"/>
    <property type="match status" value="1"/>
</dbReference>
<feature type="compositionally biased region" description="Polar residues" evidence="7">
    <location>
        <begin position="801"/>
        <end position="830"/>
    </location>
</feature>
<dbReference type="OrthoDB" id="295274at2759"/>
<feature type="compositionally biased region" description="Low complexity" evidence="7">
    <location>
        <begin position="413"/>
        <end position="427"/>
    </location>
</feature>
<feature type="compositionally biased region" description="Low complexity" evidence="7">
    <location>
        <begin position="232"/>
        <end position="251"/>
    </location>
</feature>
<evidence type="ECO:0000256" key="2">
    <source>
        <dbReference type="ARBA" id="ARBA00023015"/>
    </source>
</evidence>
<keyword evidence="3" id="KW-0238">DNA-binding</keyword>
<keyword evidence="6" id="KW-0175">Coiled coil</keyword>
<organism evidence="9 10">
    <name type="scientific">Puccinia coronata f. sp. avenae</name>
    <dbReference type="NCBI Taxonomy" id="200324"/>
    <lineage>
        <taxon>Eukaryota</taxon>
        <taxon>Fungi</taxon>
        <taxon>Dikarya</taxon>
        <taxon>Basidiomycota</taxon>
        <taxon>Pucciniomycotina</taxon>
        <taxon>Pucciniomycetes</taxon>
        <taxon>Pucciniales</taxon>
        <taxon>Pucciniaceae</taxon>
        <taxon>Puccinia</taxon>
    </lineage>
</organism>
<feature type="region of interest" description="Disordered" evidence="7">
    <location>
        <begin position="666"/>
        <end position="696"/>
    </location>
</feature>
<proteinExistence type="predicted"/>
<gene>
    <name evidence="9" type="ORF">PCANC_19552</name>
</gene>
<dbReference type="GO" id="GO:0003700">
    <property type="term" value="F:DNA-binding transcription factor activity"/>
    <property type="evidence" value="ECO:0007669"/>
    <property type="project" value="InterPro"/>
</dbReference>
<dbReference type="InterPro" id="IPR046347">
    <property type="entry name" value="bZIP_sf"/>
</dbReference>
<dbReference type="Proteomes" id="UP000235388">
    <property type="component" value="Unassembled WGS sequence"/>
</dbReference>
<dbReference type="AlphaFoldDB" id="A0A2N5U4Q0"/>
<feature type="domain" description="BZIP" evidence="8">
    <location>
        <begin position="920"/>
        <end position="983"/>
    </location>
</feature>
<evidence type="ECO:0000259" key="8">
    <source>
        <dbReference type="PROSITE" id="PS50217"/>
    </source>
</evidence>
<dbReference type="GO" id="GO:0003677">
    <property type="term" value="F:DNA binding"/>
    <property type="evidence" value="ECO:0007669"/>
    <property type="project" value="UniProtKB-KW"/>
</dbReference>
<feature type="coiled-coil region" evidence="6">
    <location>
        <begin position="945"/>
        <end position="979"/>
    </location>
</feature>
<feature type="compositionally biased region" description="Polar residues" evidence="7">
    <location>
        <begin position="477"/>
        <end position="489"/>
    </location>
</feature>
<dbReference type="Pfam" id="PF00170">
    <property type="entry name" value="bZIP_1"/>
    <property type="match status" value="1"/>
</dbReference>
<dbReference type="GO" id="GO:0005634">
    <property type="term" value="C:nucleus"/>
    <property type="evidence" value="ECO:0007669"/>
    <property type="project" value="UniProtKB-SubCell"/>
</dbReference>
<feature type="region of interest" description="Disordered" evidence="7">
    <location>
        <begin position="551"/>
        <end position="574"/>
    </location>
</feature>
<sequence>MYLKAFRQFKLLTCHHHVQQRPPASTTLAPPELGRAATTTRPSGLFVPQPAVSTSVLSVANYRGARDPRLVSSSCRASLLELSQLRLVSSCLLPALVSFRCLSHSSDIKNRSMMTIRGGPPLSNTRTSLPQIQSKFDLEPNPFEQSFKDSPAEPIQPPQPNTTTSPSLDHLLNRSQPRKARSSSPSTHFSSENRLSPPVIRQTPGGSLVKVSLPGINSIASPAILLHHTGTSTPKSLSPPSLSHSQSVQSSIPGSMPSYNWNFGALGDSLRAGPLSPALLNGPAPVRSTSNPVTHTGLTPLLDIDNNNANGTITPGTQALIAILSGNDQDSSDIRNPVAHPPLPLPGVVPSSTSADSNSHNEANHQPTPDSAKLSGASTGSSSSLKPQPLHSAIQRPSGSSNLHPIDLTPKPTSSSSLQDRSQESTSTNRSSPSPQTHEQNTASSSLARSRLDPVSVVSGKDPTTSPPSSSTHYKRGSSSNSCVQSSMAASIGPSGVSSLHSVSPLGLSQTAISTTGPYSCTIGRSSFPQPTMPLSIPSVPPFQSTAEIVTPLSPSSTPRNTMNPLPPVSGDRTNDQFNTNPLYLLTVAHEASSRMSQYPISNRDPLHHDSMDDATATAAAALTGLGSSGGSRYSSPGPAMIPNGTLNPHLINNIQNTQSAILKHVDDGSSAASPRLSSQRPNPLPDSSSIPPGVVLCPETGVNLLSAHHDSPFSNEASSGVHGLNGLLPQASSSSSGSAVPMSFSTNYPNQHLGPMIPMSMPDSSSGQQLFSSFDLSATKKKGKKRKDTSQAAFEDHHQPNNINSQDGAQASHLNGEPQSSPSAGNSSAPRGGSKAPRIGKPLRKAKKMKKSKPDESGDDSDSRDGYWGTEEDKGFMKHKEDGEFDGYAGNAQMSSNYDPDHIPPAAQPSSSGKPETEEEKRKNFLERNRQAALKCRQRKKAWLANLQTKVEYLSTENETLQMTINSLREEIDSFRSILVSHKDCPITVGGGRGATTTIGELVGREPGLLAASAAAILAQQQHHHTDRAALRHPQQAPVNAIHGSTQVTASLTSSNATIVQSHHNPHGTVTSSYGY</sequence>
<feature type="compositionally biased region" description="Polar residues" evidence="7">
    <location>
        <begin position="182"/>
        <end position="194"/>
    </location>
</feature>
<feature type="region of interest" description="Disordered" evidence="7">
    <location>
        <begin position="779"/>
        <end position="924"/>
    </location>
</feature>
<feature type="compositionally biased region" description="Low complexity" evidence="7">
    <location>
        <begin position="371"/>
        <end position="386"/>
    </location>
</feature>
<feature type="compositionally biased region" description="Basic residues" evidence="7">
    <location>
        <begin position="842"/>
        <end position="852"/>
    </location>
</feature>
<feature type="compositionally biased region" description="Basic and acidic residues" evidence="7">
    <location>
        <begin position="853"/>
        <end position="883"/>
    </location>
</feature>
<keyword evidence="4" id="KW-0804">Transcription</keyword>